<dbReference type="FunFam" id="2.70.170.10:FF:000045">
    <property type="entry name" value="Predicted protein"/>
    <property type="match status" value="1"/>
</dbReference>
<evidence type="ECO:0000256" key="4">
    <source>
        <dbReference type="ARBA" id="ARBA00023136"/>
    </source>
</evidence>
<keyword evidence="5" id="KW-0407">Ion channel</keyword>
<evidence type="ECO:0000313" key="8">
    <source>
        <dbReference type="WBParaSite" id="maker-uti_cns_0013464-snap-gene-0.2-mRNA-1"/>
    </source>
</evidence>
<dbReference type="PANTHER" id="PTHR18945">
    <property type="entry name" value="NEUROTRANSMITTER GATED ION CHANNEL"/>
    <property type="match status" value="1"/>
</dbReference>
<dbReference type="AlphaFoldDB" id="A0A1I8ILK1"/>
<evidence type="ECO:0000259" key="6">
    <source>
        <dbReference type="Pfam" id="PF02931"/>
    </source>
</evidence>
<dbReference type="GO" id="GO:0004888">
    <property type="term" value="F:transmembrane signaling receptor activity"/>
    <property type="evidence" value="ECO:0007669"/>
    <property type="project" value="InterPro"/>
</dbReference>
<dbReference type="GO" id="GO:0016020">
    <property type="term" value="C:membrane"/>
    <property type="evidence" value="ECO:0007669"/>
    <property type="project" value="UniProtKB-SubCell"/>
</dbReference>
<dbReference type="PROSITE" id="PS00236">
    <property type="entry name" value="NEUROTR_ION_CHANNEL"/>
    <property type="match status" value="1"/>
</dbReference>
<dbReference type="Gene3D" id="2.70.170.10">
    <property type="entry name" value="Neurotransmitter-gated ion-channel ligand-binding domain"/>
    <property type="match status" value="1"/>
</dbReference>
<keyword evidence="2 5" id="KW-0812">Transmembrane</keyword>
<dbReference type="InterPro" id="IPR038050">
    <property type="entry name" value="Neuro_actylchol_rec"/>
</dbReference>
<dbReference type="InterPro" id="IPR036734">
    <property type="entry name" value="Neur_chan_lig-bd_sf"/>
</dbReference>
<comment type="caution">
    <text evidence="5">Lacks conserved residue(s) required for the propagation of feature annotation.</text>
</comment>
<comment type="subcellular location">
    <subcellularLocation>
        <location evidence="1">Membrane</location>
        <topology evidence="1">Multi-pass membrane protein</topology>
    </subcellularLocation>
</comment>
<evidence type="ECO:0000313" key="7">
    <source>
        <dbReference type="Proteomes" id="UP000095280"/>
    </source>
</evidence>
<feature type="domain" description="Neurotransmitter-gated ion-channel ligand-binding" evidence="6">
    <location>
        <begin position="278"/>
        <end position="482"/>
    </location>
</feature>
<dbReference type="PRINTS" id="PR00252">
    <property type="entry name" value="NRIONCHANNEL"/>
</dbReference>
<dbReference type="SUPFAM" id="SSF63712">
    <property type="entry name" value="Nicotinic receptor ligand binding domain-like"/>
    <property type="match status" value="1"/>
</dbReference>
<protein>
    <submittedName>
        <fullName evidence="8">Neur_chan_LBD domain-containing protein</fullName>
    </submittedName>
</protein>
<keyword evidence="3 5" id="KW-1133">Transmembrane helix</keyword>
<dbReference type="GO" id="GO:0005230">
    <property type="term" value="F:extracellular ligand-gated monoatomic ion channel activity"/>
    <property type="evidence" value="ECO:0007669"/>
    <property type="project" value="InterPro"/>
</dbReference>
<dbReference type="InterPro" id="IPR006201">
    <property type="entry name" value="Neur_channel"/>
</dbReference>
<keyword evidence="4 5" id="KW-0472">Membrane</keyword>
<evidence type="ECO:0000256" key="1">
    <source>
        <dbReference type="ARBA" id="ARBA00004141"/>
    </source>
</evidence>
<evidence type="ECO:0000256" key="3">
    <source>
        <dbReference type="ARBA" id="ARBA00022989"/>
    </source>
</evidence>
<dbReference type="CDD" id="cd18987">
    <property type="entry name" value="LGIC_ECD_anion"/>
    <property type="match status" value="1"/>
</dbReference>
<dbReference type="Pfam" id="PF02931">
    <property type="entry name" value="Neur_chan_LBD"/>
    <property type="match status" value="1"/>
</dbReference>
<dbReference type="InterPro" id="IPR006202">
    <property type="entry name" value="Neur_chan_lig-bd"/>
</dbReference>
<feature type="transmembrane region" description="Helical" evidence="5">
    <location>
        <begin position="483"/>
        <end position="507"/>
    </location>
</feature>
<keyword evidence="7" id="KW-1185">Reference proteome</keyword>
<sequence>MQGLNVANPPSYKESEWLHQAAAIQATNSRLNRLSYLITAIICVEKRDFALSHAGCEGCAHCLAARRVATRRARLDNWSIEFVFFQTTAPRGLLRLSLIPLTRLSLPSPELFNRTSWTSKDADQLEAVKAAFAWPNFAPAAGGVRAAYGIRRLFKINVGEQRVQTTAIKELQDSQFANQVALAVDAATKKLLRDLKATTDGRARRLASMQNGSASKEIHFDKLDPSFIQRMLKVQLNQLLPVLLLLPLLCKAGADDTESDLRQIFVKPLDISANLTIEQIANMLLFNYDNYHRPGYSGAATRVEINLFVQSFGSISVIDMDYSIDILLRQKWTDPRLRFKGYNRSLSLSYLKQKLWIPDLFFRNAKYGFLHEITTPNYLIWLDPNGLVTFSQKLTVRLACPMQLWNFPMDTQLCPLEIGSYGFALSDLEFVWMTDRAPVSLNKQMMLNEFEIPEVRAGSCNKAYNTTGQFACLFVEFKLERKFGFYLIYTYLPSILIVAISWISFWIDYK</sequence>
<reference evidence="8" key="1">
    <citation type="submission" date="2016-11" db="UniProtKB">
        <authorList>
            <consortium name="WormBaseParasite"/>
        </authorList>
    </citation>
    <scope>IDENTIFICATION</scope>
</reference>
<comment type="similarity">
    <text evidence="5">Belongs to the ligand-gated ion channel (TC 1.A.9) family.</text>
</comment>
<dbReference type="Proteomes" id="UP000095280">
    <property type="component" value="Unplaced"/>
</dbReference>
<dbReference type="Gene3D" id="1.20.58.390">
    <property type="entry name" value="Neurotransmitter-gated ion-channel transmembrane domain"/>
    <property type="match status" value="1"/>
</dbReference>
<dbReference type="InterPro" id="IPR018000">
    <property type="entry name" value="Neurotransmitter_ion_chnl_CS"/>
</dbReference>
<name>A0A1I8ILK1_9PLAT</name>
<evidence type="ECO:0000256" key="5">
    <source>
        <dbReference type="RuleBase" id="RU000687"/>
    </source>
</evidence>
<dbReference type="InterPro" id="IPR036719">
    <property type="entry name" value="Neuro-gated_channel_TM_sf"/>
</dbReference>
<evidence type="ECO:0000256" key="2">
    <source>
        <dbReference type="ARBA" id="ARBA00022692"/>
    </source>
</evidence>
<keyword evidence="5" id="KW-0813">Transport</keyword>
<organism evidence="7 8">
    <name type="scientific">Macrostomum lignano</name>
    <dbReference type="NCBI Taxonomy" id="282301"/>
    <lineage>
        <taxon>Eukaryota</taxon>
        <taxon>Metazoa</taxon>
        <taxon>Spiralia</taxon>
        <taxon>Lophotrochozoa</taxon>
        <taxon>Platyhelminthes</taxon>
        <taxon>Rhabditophora</taxon>
        <taxon>Macrostomorpha</taxon>
        <taxon>Macrostomida</taxon>
        <taxon>Macrostomidae</taxon>
        <taxon>Macrostomum</taxon>
    </lineage>
</organism>
<keyword evidence="5" id="KW-0406">Ion transport</keyword>
<dbReference type="SUPFAM" id="SSF90112">
    <property type="entry name" value="Neurotransmitter-gated ion-channel transmembrane pore"/>
    <property type="match status" value="1"/>
</dbReference>
<accession>A0A1I8ILK1</accession>
<dbReference type="WBParaSite" id="maker-uti_cns_0013464-snap-gene-0.2-mRNA-1">
    <property type="protein sequence ID" value="maker-uti_cns_0013464-snap-gene-0.2-mRNA-1"/>
    <property type="gene ID" value="maker-uti_cns_0013464-snap-gene-0.2"/>
</dbReference>
<proteinExistence type="inferred from homology"/>